<comment type="caution">
    <text evidence="2">The sequence shown here is derived from an EMBL/GenBank/DDBJ whole genome shotgun (WGS) entry which is preliminary data.</text>
</comment>
<sequence>MHATVFPKFYLSIYLSIYLSPFLTIYTQLLNITNLYPEYLVFIVPEIQHRCAIPGLLNDTYEVQDTNHADLIMDYIPQYMKDGEQKYSNCYFYSNETLDSNGTMHACNSWVYDKSQYHTSVTSDLNLVCGRAIFTHHVKTAFFVGAFIVFVFGGWISDK</sequence>
<gene>
    <name evidence="2" type="ORF">SPHA_982</name>
</gene>
<keyword evidence="1" id="KW-1133">Transmembrane helix</keyword>
<protein>
    <submittedName>
        <fullName evidence="2">SLC22A4_5</fullName>
    </submittedName>
</protein>
<keyword evidence="1" id="KW-0472">Membrane</keyword>
<dbReference type="OrthoDB" id="3936150at2759"/>
<organism evidence="2 3">
    <name type="scientific">Acanthosepion pharaonis</name>
    <name type="common">Pharaoh cuttlefish</name>
    <name type="synonym">Sepia pharaonis</name>
    <dbReference type="NCBI Taxonomy" id="158019"/>
    <lineage>
        <taxon>Eukaryota</taxon>
        <taxon>Metazoa</taxon>
        <taxon>Spiralia</taxon>
        <taxon>Lophotrochozoa</taxon>
        <taxon>Mollusca</taxon>
        <taxon>Cephalopoda</taxon>
        <taxon>Coleoidea</taxon>
        <taxon>Decapodiformes</taxon>
        <taxon>Sepiida</taxon>
        <taxon>Sepiina</taxon>
        <taxon>Sepiidae</taxon>
        <taxon>Acanthosepion</taxon>
    </lineage>
</organism>
<dbReference type="EMBL" id="CAHIKZ030000027">
    <property type="protein sequence ID" value="CAE1142056.1"/>
    <property type="molecule type" value="Genomic_DNA"/>
</dbReference>
<dbReference type="Proteomes" id="UP000597762">
    <property type="component" value="Unassembled WGS sequence"/>
</dbReference>
<accession>A0A812AM15</accession>
<name>A0A812AM15_ACAPH</name>
<keyword evidence="3" id="KW-1185">Reference proteome</keyword>
<feature type="transmembrane region" description="Helical" evidence="1">
    <location>
        <begin position="12"/>
        <end position="30"/>
    </location>
</feature>
<feature type="transmembrane region" description="Helical" evidence="1">
    <location>
        <begin position="140"/>
        <end position="157"/>
    </location>
</feature>
<keyword evidence="1" id="KW-0812">Transmembrane</keyword>
<evidence type="ECO:0000313" key="2">
    <source>
        <dbReference type="EMBL" id="CAE1142056.1"/>
    </source>
</evidence>
<evidence type="ECO:0000256" key="1">
    <source>
        <dbReference type="SAM" id="Phobius"/>
    </source>
</evidence>
<reference evidence="2" key="1">
    <citation type="submission" date="2021-01" db="EMBL/GenBank/DDBJ databases">
        <authorList>
            <person name="Li R."/>
            <person name="Bekaert M."/>
        </authorList>
    </citation>
    <scope>NUCLEOTIDE SEQUENCE</scope>
    <source>
        <strain evidence="2">Farmed</strain>
    </source>
</reference>
<evidence type="ECO:0000313" key="3">
    <source>
        <dbReference type="Proteomes" id="UP000597762"/>
    </source>
</evidence>
<proteinExistence type="predicted"/>
<dbReference type="AlphaFoldDB" id="A0A812AM15"/>